<proteinExistence type="inferred from homology"/>
<evidence type="ECO:0000256" key="14">
    <source>
        <dbReference type="HAMAP-Rule" id="MF_01398"/>
    </source>
</evidence>
<keyword evidence="11 14" id="KW-0066">ATP synthesis</keyword>
<comment type="function">
    <text evidence="12 14">F(1)F(0) ATP synthase produces ATP from ADP in the presence of a proton or sodium gradient. F-type ATPases consist of two structural domains, F(1) containing the extramembraneous catalytic core and F(0) containing the membrane proton channel, linked together by a central stalk and a peripheral stalk. During catalysis, ATP synthesis in the catalytic domain of F(1) is coupled via a rotary mechanism of the central stalk subunits to proton translocation.</text>
</comment>
<evidence type="ECO:0000313" key="16">
    <source>
        <dbReference type="EMBL" id="OHU59980.1"/>
    </source>
</evidence>
<keyword evidence="5 14" id="KW-0138">CF(0)</keyword>
<evidence type="ECO:0000256" key="6">
    <source>
        <dbReference type="ARBA" id="ARBA00022692"/>
    </source>
</evidence>
<comment type="subunit">
    <text evidence="13 14">F-type ATPases have 2 components, F(1) - the catalytic core - and F(0) - the membrane proton channel. F(1) has five subunits: alpha(3), beta(3), gamma(1), delta(1), epsilon(1). F(0) has three main subunits: a(1), b(2) and c(10-14). The alpha and beta chains form an alternating ring which encloses part of the gamma chain. F(1) is attached to F(0) by a central stalk formed by the gamma and epsilon chains, while a peripheral stalk is formed by the delta and b chains.</text>
</comment>
<dbReference type="Proteomes" id="UP000180043">
    <property type="component" value="Unassembled WGS sequence"/>
</dbReference>
<dbReference type="OrthoDB" id="4638851at2"/>
<evidence type="ECO:0000256" key="2">
    <source>
        <dbReference type="ARBA" id="ARBA00005513"/>
    </source>
</evidence>
<comment type="function">
    <text evidence="14">Component of the F(0) channel, it forms part of the peripheral stalk, linking F(1) to F(0).</text>
</comment>
<dbReference type="GeneID" id="31678973"/>
<evidence type="ECO:0000256" key="4">
    <source>
        <dbReference type="ARBA" id="ARBA00022475"/>
    </source>
</evidence>
<dbReference type="CDD" id="cd06503">
    <property type="entry name" value="ATP-synt_Fo_b"/>
    <property type="match status" value="1"/>
</dbReference>
<keyword evidence="18" id="KW-1185">Reference proteome</keyword>
<keyword evidence="9 14" id="KW-0406">Ion transport</keyword>
<keyword evidence="6 14" id="KW-0812">Transmembrane</keyword>
<dbReference type="NCBIfam" id="TIGR01144">
    <property type="entry name" value="ATP_synt_b"/>
    <property type="match status" value="1"/>
</dbReference>
<dbReference type="InterPro" id="IPR050059">
    <property type="entry name" value="ATP_synthase_B_chain"/>
</dbReference>
<dbReference type="NCBIfam" id="NF004412">
    <property type="entry name" value="PRK05759.1-3"/>
    <property type="match status" value="1"/>
</dbReference>
<evidence type="ECO:0000256" key="5">
    <source>
        <dbReference type="ARBA" id="ARBA00022547"/>
    </source>
</evidence>
<evidence type="ECO:0000313" key="18">
    <source>
        <dbReference type="Proteomes" id="UP000179441"/>
    </source>
</evidence>
<dbReference type="InterPro" id="IPR005864">
    <property type="entry name" value="ATP_synth_F0_bsu_bac"/>
</dbReference>
<organism evidence="16 19">
    <name type="scientific">Mycobacteroides chelonae</name>
    <name type="common">Mycobacterium chelonae</name>
    <dbReference type="NCBI Taxonomy" id="1774"/>
    <lineage>
        <taxon>Bacteria</taxon>
        <taxon>Bacillati</taxon>
        <taxon>Actinomycetota</taxon>
        <taxon>Actinomycetes</taxon>
        <taxon>Mycobacteriales</taxon>
        <taxon>Mycobacteriaceae</taxon>
        <taxon>Mycobacteroides</taxon>
    </lineage>
</organism>
<dbReference type="PANTHER" id="PTHR33445:SF1">
    <property type="entry name" value="ATP SYNTHASE SUBUNIT B"/>
    <property type="match status" value="1"/>
</dbReference>
<keyword evidence="7 14" id="KW-0375">Hydrogen ion transport</keyword>
<dbReference type="EMBL" id="MLIQ01000011">
    <property type="protein sequence ID" value="OHU59980.1"/>
    <property type="molecule type" value="Genomic_DNA"/>
</dbReference>
<dbReference type="InterPro" id="IPR028987">
    <property type="entry name" value="ATP_synth_B-like_membr_sf"/>
</dbReference>
<evidence type="ECO:0000256" key="1">
    <source>
        <dbReference type="ARBA" id="ARBA00004162"/>
    </source>
</evidence>
<dbReference type="RefSeq" id="WP_030094899.1">
    <property type="nucleotide sequence ID" value="NZ_BSAK01000007.1"/>
</dbReference>
<dbReference type="PATRIC" id="fig|1774.35.peg.1357"/>
<evidence type="ECO:0000256" key="8">
    <source>
        <dbReference type="ARBA" id="ARBA00022989"/>
    </source>
</evidence>
<dbReference type="InterPro" id="IPR002146">
    <property type="entry name" value="ATP_synth_b/b'su_bac/chlpt"/>
</dbReference>
<dbReference type="EMBL" id="MLIS01000001">
    <property type="protein sequence ID" value="OHU77770.1"/>
    <property type="molecule type" value="Genomic_DNA"/>
</dbReference>
<evidence type="ECO:0000256" key="12">
    <source>
        <dbReference type="ARBA" id="ARBA00025198"/>
    </source>
</evidence>
<protein>
    <recommendedName>
        <fullName evidence="14">ATP synthase subunit b</fullName>
    </recommendedName>
    <alternativeName>
        <fullName evidence="14">ATP synthase F(0) sector subunit b</fullName>
    </alternativeName>
    <alternativeName>
        <fullName evidence="14">ATPase subunit I</fullName>
    </alternativeName>
    <alternativeName>
        <fullName evidence="14">F-type ATPase subunit b</fullName>
        <shortName evidence="14">F-ATPase subunit b</shortName>
    </alternativeName>
</protein>
<evidence type="ECO:0000256" key="9">
    <source>
        <dbReference type="ARBA" id="ARBA00023065"/>
    </source>
</evidence>
<keyword evidence="4 14" id="KW-1003">Cell membrane</keyword>
<evidence type="ECO:0000256" key="15">
    <source>
        <dbReference type="RuleBase" id="RU003848"/>
    </source>
</evidence>
<evidence type="ECO:0000313" key="17">
    <source>
        <dbReference type="EMBL" id="OHU77770.1"/>
    </source>
</evidence>
<keyword evidence="8 14" id="KW-1133">Transmembrane helix</keyword>
<accession>A0A0E3TQQ9</accession>
<sequence>MGELHSVASAVMAVAAEAAEEGGKQNNFLIPNGTFFVVLAIFLIVLAVIGTFVVPPIQKVLKAREDTVAKTAEDNRNAAEQFTAAEADYKDELAKARGAATAVRDEARAEGRGILEDMRQRANTEATAVNAKAAEELARQGEATSGELSASVESLSRTLAERVLGVSLSEPANAGRG</sequence>
<comment type="caution">
    <text evidence="16">The sequence shown here is derived from an EMBL/GenBank/DDBJ whole genome shotgun (WGS) entry which is preliminary data.</text>
</comment>
<keyword evidence="3 14" id="KW-0813">Transport</keyword>
<evidence type="ECO:0000313" key="19">
    <source>
        <dbReference type="Proteomes" id="UP000180043"/>
    </source>
</evidence>
<evidence type="ECO:0000256" key="11">
    <source>
        <dbReference type="ARBA" id="ARBA00023310"/>
    </source>
</evidence>
<dbReference type="GO" id="GO:0005886">
    <property type="term" value="C:plasma membrane"/>
    <property type="evidence" value="ECO:0007669"/>
    <property type="project" value="UniProtKB-SubCell"/>
</dbReference>
<dbReference type="GO" id="GO:0045259">
    <property type="term" value="C:proton-transporting ATP synthase complex"/>
    <property type="evidence" value="ECO:0007669"/>
    <property type="project" value="UniProtKB-KW"/>
</dbReference>
<dbReference type="PANTHER" id="PTHR33445">
    <property type="entry name" value="ATP SYNTHASE SUBUNIT B', CHLOROPLASTIC"/>
    <property type="match status" value="1"/>
</dbReference>
<evidence type="ECO:0000256" key="7">
    <source>
        <dbReference type="ARBA" id="ARBA00022781"/>
    </source>
</evidence>
<dbReference type="AlphaFoldDB" id="A0A0E3TQQ9"/>
<keyword evidence="10 14" id="KW-0472">Membrane</keyword>
<evidence type="ECO:0000256" key="13">
    <source>
        <dbReference type="ARBA" id="ARBA00025830"/>
    </source>
</evidence>
<dbReference type="GO" id="GO:0046933">
    <property type="term" value="F:proton-transporting ATP synthase activity, rotational mechanism"/>
    <property type="evidence" value="ECO:0007669"/>
    <property type="project" value="UniProtKB-UniRule"/>
</dbReference>
<dbReference type="HOGENOM" id="CLU_079215_5_2_11"/>
<evidence type="ECO:0000256" key="3">
    <source>
        <dbReference type="ARBA" id="ARBA00022448"/>
    </source>
</evidence>
<dbReference type="GO" id="GO:0046961">
    <property type="term" value="F:proton-transporting ATPase activity, rotational mechanism"/>
    <property type="evidence" value="ECO:0007669"/>
    <property type="project" value="TreeGrafter"/>
</dbReference>
<dbReference type="Pfam" id="PF00430">
    <property type="entry name" value="ATP-synt_B"/>
    <property type="match status" value="1"/>
</dbReference>
<dbReference type="HAMAP" id="MF_01398">
    <property type="entry name" value="ATP_synth_b_bprime"/>
    <property type="match status" value="1"/>
</dbReference>
<comment type="similarity">
    <text evidence="2 14 15">Belongs to the ATPase B chain family.</text>
</comment>
<gene>
    <name evidence="14" type="primary">atpF</name>
    <name evidence="16" type="ORF">BKG82_05585</name>
    <name evidence="17" type="ORF">BKG84_04545</name>
</gene>
<name>A0A0E3TQQ9_MYCCH</name>
<reference evidence="18 19" key="1">
    <citation type="submission" date="2016-10" db="EMBL/GenBank/DDBJ databases">
        <title>Evaluation of Human, Veterinary and Environmental Mycobacterium chelonae Isolates by Core Genome Phylogenomic Analysis, Targeted Gene Comparison, and Anti-microbial Susceptibility Patterns: A Tale of Mistaken Identities.</title>
        <authorList>
            <person name="Fogelson S.B."/>
            <person name="Camus A.C."/>
            <person name="Lorenz W."/>
            <person name="Vasireddy R."/>
            <person name="Vasireddy S."/>
            <person name="Smith T."/>
            <person name="Brown-Elliott B.A."/>
            <person name="Wallace R.J.Jr."/>
            <person name="Hasan N.A."/>
            <person name="Reischl U."/>
            <person name="Sanchez S."/>
        </authorList>
    </citation>
    <scope>NUCLEOTIDE SEQUENCE [LARGE SCALE GENOMIC DNA]</scope>
    <source>
        <strain evidence="16 19">15515</strain>
        <strain evidence="17 18">15518</strain>
    </source>
</reference>
<evidence type="ECO:0000256" key="10">
    <source>
        <dbReference type="ARBA" id="ARBA00023136"/>
    </source>
</evidence>
<dbReference type="SUPFAM" id="SSF81573">
    <property type="entry name" value="F1F0 ATP synthase subunit B, membrane domain"/>
    <property type="match status" value="1"/>
</dbReference>
<dbReference type="Proteomes" id="UP000179441">
    <property type="component" value="Unassembled WGS sequence"/>
</dbReference>
<comment type="subcellular location">
    <subcellularLocation>
        <location evidence="1 14">Cell membrane</location>
        <topology evidence="1 14">Single-pass membrane protein</topology>
    </subcellularLocation>
</comment>
<feature type="transmembrane region" description="Helical" evidence="14">
    <location>
        <begin position="34"/>
        <end position="54"/>
    </location>
</feature>